<accession>A0AAU8DPE2</accession>
<name>A0AAU8DPE2_9ACTN</name>
<protein>
    <submittedName>
        <fullName evidence="3">Uncharacterized protein</fullName>
    </submittedName>
</protein>
<dbReference type="EMBL" id="CP159218">
    <property type="protein sequence ID" value="XCG63226.1"/>
    <property type="molecule type" value="Genomic_DNA"/>
</dbReference>
<feature type="transmembrane region" description="Helical" evidence="2">
    <location>
        <begin position="56"/>
        <end position="75"/>
    </location>
</feature>
<feature type="compositionally biased region" description="Polar residues" evidence="1">
    <location>
        <begin position="1"/>
        <end position="10"/>
    </location>
</feature>
<feature type="region of interest" description="Disordered" evidence="1">
    <location>
        <begin position="80"/>
        <end position="103"/>
    </location>
</feature>
<sequence length="212" mass="21495">MAADGQSPSGPAQRPTGGEDDDAWRPEWDPQRVTGAGPSDVLDRRPGRRGPSPTGIVSWLMVLALVIVAAVLLLGRGDDGTSTDGGPSTGASGPGPTTSGVLRPDPAALAAARQVFDQVNAEAGGSPARQRGVLERVVDPAQEANQRGCAAAVTTVRLVPAWSAVRVASDGHLIVPSLVRVFTGTRITGTDVAIIDVTITAGQAGLPALCVS</sequence>
<gene>
    <name evidence="3" type="ORF">ABLG96_18785</name>
</gene>
<dbReference type="RefSeq" id="WP_353648841.1">
    <property type="nucleotide sequence ID" value="NZ_CP159218.1"/>
</dbReference>
<evidence type="ECO:0000256" key="1">
    <source>
        <dbReference type="SAM" id="MobiDB-lite"/>
    </source>
</evidence>
<organism evidence="3">
    <name type="scientific">Nakamurella sp. A5-74</name>
    <dbReference type="NCBI Taxonomy" id="3158264"/>
    <lineage>
        <taxon>Bacteria</taxon>
        <taxon>Bacillati</taxon>
        <taxon>Actinomycetota</taxon>
        <taxon>Actinomycetes</taxon>
        <taxon>Nakamurellales</taxon>
        <taxon>Nakamurellaceae</taxon>
        <taxon>Nakamurella</taxon>
    </lineage>
</organism>
<evidence type="ECO:0000256" key="2">
    <source>
        <dbReference type="SAM" id="Phobius"/>
    </source>
</evidence>
<reference evidence="3" key="1">
    <citation type="submission" date="2024-05" db="EMBL/GenBank/DDBJ databases">
        <authorList>
            <person name="Cai S.Y."/>
            <person name="Jin L.M."/>
            <person name="Li H.R."/>
        </authorList>
    </citation>
    <scope>NUCLEOTIDE SEQUENCE</scope>
    <source>
        <strain evidence="3">A5-74</strain>
    </source>
</reference>
<evidence type="ECO:0000313" key="3">
    <source>
        <dbReference type="EMBL" id="XCG63226.1"/>
    </source>
</evidence>
<proteinExistence type="predicted"/>
<feature type="region of interest" description="Disordered" evidence="1">
    <location>
        <begin position="1"/>
        <end position="50"/>
    </location>
</feature>
<keyword evidence="2" id="KW-0812">Transmembrane</keyword>
<keyword evidence="2" id="KW-0472">Membrane</keyword>
<dbReference type="AlphaFoldDB" id="A0AAU8DPE2"/>
<keyword evidence="2" id="KW-1133">Transmembrane helix</keyword>
<feature type="compositionally biased region" description="Low complexity" evidence="1">
    <location>
        <begin position="80"/>
        <end position="100"/>
    </location>
</feature>